<proteinExistence type="predicted"/>
<feature type="non-terminal residue" evidence="2">
    <location>
        <position position="1"/>
    </location>
</feature>
<dbReference type="AlphaFoldDB" id="A0A327KRQ0"/>
<evidence type="ECO:0000259" key="1">
    <source>
        <dbReference type="Pfam" id="PF12705"/>
    </source>
</evidence>
<evidence type="ECO:0000313" key="3">
    <source>
        <dbReference type="Proteomes" id="UP000248863"/>
    </source>
</evidence>
<feature type="domain" description="PD-(D/E)XK endonuclease-like" evidence="1">
    <location>
        <begin position="7"/>
        <end position="146"/>
    </location>
</feature>
<dbReference type="Gene3D" id="3.90.320.10">
    <property type="match status" value="1"/>
</dbReference>
<dbReference type="InterPro" id="IPR038726">
    <property type="entry name" value="PDDEXK_AddAB-type"/>
</dbReference>
<dbReference type="InterPro" id="IPR011335">
    <property type="entry name" value="Restrct_endonuc-II-like"/>
</dbReference>
<dbReference type="Proteomes" id="UP000248863">
    <property type="component" value="Unassembled WGS sequence"/>
</dbReference>
<sequence length="181" mass="19028">ACKAALLRGSLAHRLLQSLPEIAAEARAATARAVLARNAQALPEPVREALLAETLAILDDARFAPLFGPGSRAEVPILGRLARPDGQPLLVSGQVDRLAVTADAVLIADFKTNRGAPRTLAEVPPDYVTQLALYAAVLGRLWPGRRISTALVWTETPELMEIPADARAAALARLGVAPAAP</sequence>
<dbReference type="EMBL" id="NPEU01000147">
    <property type="protein sequence ID" value="RAI38028.1"/>
    <property type="molecule type" value="Genomic_DNA"/>
</dbReference>
<name>A0A327KRQ0_9BRAD</name>
<reference evidence="2 3" key="1">
    <citation type="submission" date="2017-07" db="EMBL/GenBank/DDBJ databases">
        <title>Draft Genome Sequences of Select Purple Nonsulfur Bacteria.</title>
        <authorList>
            <person name="Lasarre B."/>
            <person name="Mckinlay J.B."/>
        </authorList>
    </citation>
    <scope>NUCLEOTIDE SEQUENCE [LARGE SCALE GENOMIC DNA]</scope>
    <source>
        <strain evidence="2 3">DSM 11907</strain>
    </source>
</reference>
<keyword evidence="3" id="KW-1185">Reference proteome</keyword>
<accession>A0A327KRQ0</accession>
<dbReference type="Pfam" id="PF12705">
    <property type="entry name" value="PDDEXK_1"/>
    <property type="match status" value="1"/>
</dbReference>
<protein>
    <recommendedName>
        <fullName evidence="1">PD-(D/E)XK endonuclease-like domain-containing protein</fullName>
    </recommendedName>
</protein>
<organism evidence="2 3">
    <name type="scientific">Rhodoplanes elegans</name>
    <dbReference type="NCBI Taxonomy" id="29408"/>
    <lineage>
        <taxon>Bacteria</taxon>
        <taxon>Pseudomonadati</taxon>
        <taxon>Pseudomonadota</taxon>
        <taxon>Alphaproteobacteria</taxon>
        <taxon>Hyphomicrobiales</taxon>
        <taxon>Nitrobacteraceae</taxon>
        <taxon>Rhodoplanes</taxon>
    </lineage>
</organism>
<comment type="caution">
    <text evidence="2">The sequence shown here is derived from an EMBL/GenBank/DDBJ whole genome shotgun (WGS) entry which is preliminary data.</text>
</comment>
<dbReference type="RefSeq" id="WP_210207646.1">
    <property type="nucleotide sequence ID" value="NZ_NPEU01000147.1"/>
</dbReference>
<gene>
    <name evidence="2" type="ORF">CH338_14135</name>
</gene>
<evidence type="ECO:0000313" key="2">
    <source>
        <dbReference type="EMBL" id="RAI38028.1"/>
    </source>
</evidence>
<dbReference type="SUPFAM" id="SSF52980">
    <property type="entry name" value="Restriction endonuclease-like"/>
    <property type="match status" value="1"/>
</dbReference>
<dbReference type="InterPro" id="IPR011604">
    <property type="entry name" value="PDDEXK-like_dom_sf"/>
</dbReference>